<dbReference type="STRING" id="1048205.AB852_01760"/>
<sequence>MTGAVGVHRVPGPLRDLSALPALDYADHFTLRTDTAATPERWARAMFGDVVTPAGWFIWRALLGLRLGRGRSPDTVAGWRVAERGPDWVRLEATSWFLACELVVRSSHDQVSLGTFLRYRRFPGRAIWPPLSAVHRRLTPGVLRDAEARVRAPGRPGEPTWSGASP</sequence>
<proteinExistence type="predicted"/>
<dbReference type="Proteomes" id="UP000186455">
    <property type="component" value="Unassembled WGS sequence"/>
</dbReference>
<keyword evidence="2" id="KW-1185">Reference proteome</keyword>
<evidence type="ECO:0008006" key="3">
    <source>
        <dbReference type="Google" id="ProtNLM"/>
    </source>
</evidence>
<dbReference type="EMBL" id="LFBV01000001">
    <property type="protein sequence ID" value="OKH95568.1"/>
    <property type="molecule type" value="Genomic_DNA"/>
</dbReference>
<dbReference type="AlphaFoldDB" id="A0A1Q4VCL2"/>
<protein>
    <recommendedName>
        <fullName evidence="3">DUF2867 domain-containing protein</fullName>
    </recommendedName>
</protein>
<accession>A0A1Q4VCL2</accession>
<dbReference type="RefSeq" id="WP_245876571.1">
    <property type="nucleotide sequence ID" value="NZ_LFBV01000001.1"/>
</dbReference>
<evidence type="ECO:0000313" key="2">
    <source>
        <dbReference type="Proteomes" id="UP000186455"/>
    </source>
</evidence>
<gene>
    <name evidence="1" type="ORF">AB852_01760</name>
</gene>
<comment type="caution">
    <text evidence="1">The sequence shown here is derived from an EMBL/GenBank/DDBJ whole genome shotgun (WGS) entry which is preliminary data.</text>
</comment>
<name>A0A1Q4VCL2_9ACTN</name>
<organism evidence="1 2">
    <name type="scientific">Streptomyces uncialis</name>
    <dbReference type="NCBI Taxonomy" id="1048205"/>
    <lineage>
        <taxon>Bacteria</taxon>
        <taxon>Bacillati</taxon>
        <taxon>Actinomycetota</taxon>
        <taxon>Actinomycetes</taxon>
        <taxon>Kitasatosporales</taxon>
        <taxon>Streptomycetaceae</taxon>
        <taxon>Streptomyces</taxon>
    </lineage>
</organism>
<reference evidence="1 2" key="1">
    <citation type="submission" date="2015-06" db="EMBL/GenBank/DDBJ databases">
        <title>Cloning and characterization of the uncialamcin biosynthetic gene cluster.</title>
        <authorList>
            <person name="Yan X."/>
            <person name="Huang T."/>
            <person name="Ge H."/>
            <person name="Shen B."/>
        </authorList>
    </citation>
    <scope>NUCLEOTIDE SEQUENCE [LARGE SCALE GENOMIC DNA]</scope>
    <source>
        <strain evidence="1 2">DCA2648</strain>
    </source>
</reference>
<evidence type="ECO:0000313" key="1">
    <source>
        <dbReference type="EMBL" id="OKH95568.1"/>
    </source>
</evidence>